<dbReference type="EMBL" id="MK072350">
    <property type="protein sequence ID" value="AYV82232.1"/>
    <property type="molecule type" value="Genomic_DNA"/>
</dbReference>
<evidence type="ECO:0000313" key="1">
    <source>
        <dbReference type="EMBL" id="AYV82232.1"/>
    </source>
</evidence>
<reference evidence="1" key="1">
    <citation type="submission" date="2018-10" db="EMBL/GenBank/DDBJ databases">
        <title>Hidden diversity of soil giant viruses.</title>
        <authorList>
            <person name="Schulz F."/>
            <person name="Alteio L."/>
            <person name="Goudeau D."/>
            <person name="Ryan E.M."/>
            <person name="Malmstrom R.R."/>
            <person name="Blanchard J."/>
            <person name="Woyke T."/>
        </authorList>
    </citation>
    <scope>NUCLEOTIDE SEQUENCE</scope>
    <source>
        <strain evidence="1">HOV1</strain>
    </source>
</reference>
<proteinExistence type="predicted"/>
<feature type="non-terminal residue" evidence="1">
    <location>
        <position position="45"/>
    </location>
</feature>
<organism evidence="1">
    <name type="scientific">Homavirus sp</name>
    <dbReference type="NCBI Taxonomy" id="2487769"/>
    <lineage>
        <taxon>Viruses</taxon>
        <taxon>Varidnaviria</taxon>
        <taxon>Bamfordvirae</taxon>
        <taxon>Nucleocytoviricota</taxon>
        <taxon>Megaviricetes</taxon>
        <taxon>Imitervirales</taxon>
        <taxon>Mimiviridae</taxon>
        <taxon>Klosneuvirinae</taxon>
    </lineage>
</organism>
<sequence>MIMHELFGKYLDGYKRDTLVNLLDLTNKINSMENLIDGVYVLLAL</sequence>
<protein>
    <submittedName>
        <fullName evidence="1">Uncharacterized protein</fullName>
    </submittedName>
</protein>
<accession>A0A3G5A5C7</accession>
<name>A0A3G5A5C7_9VIRU</name>
<gene>
    <name evidence="1" type="ORF">Homavirus19_1</name>
</gene>